<feature type="region of interest" description="Disordered" evidence="1">
    <location>
        <begin position="30"/>
        <end position="168"/>
    </location>
</feature>
<dbReference type="GeneID" id="20375782"/>
<evidence type="ECO:0000313" key="2">
    <source>
        <dbReference type="EMBL" id="EOQ98793.1"/>
    </source>
</evidence>
<dbReference type="EMBL" id="KE007251">
    <property type="protein sequence ID" value="EOQ98793.1"/>
    <property type="molecule type" value="Genomic_DNA"/>
</dbReference>
<feature type="compositionally biased region" description="Polar residues" evidence="1">
    <location>
        <begin position="144"/>
        <end position="153"/>
    </location>
</feature>
<feature type="compositionally biased region" description="Basic and acidic residues" evidence="1">
    <location>
        <begin position="195"/>
        <end position="207"/>
    </location>
</feature>
<protein>
    <submittedName>
        <fullName evidence="2">Uncharacterized protein</fullName>
    </submittedName>
</protein>
<evidence type="ECO:0000256" key="1">
    <source>
        <dbReference type="SAM" id="MobiDB-lite"/>
    </source>
</evidence>
<gene>
    <name evidence="2" type="ORF">J056_002830</name>
</gene>
<reference evidence="3" key="1">
    <citation type="journal article" date="2013" name="BMC Genomics">
        <title>Genome and transcriptome sequencing of the halophilic fungus Wallemia ichthyophaga: haloadaptations present and absent.</title>
        <authorList>
            <person name="Zajc J."/>
            <person name="Liu Y."/>
            <person name="Dai W."/>
            <person name="Yang Z."/>
            <person name="Hu J."/>
            <person name="Gostincar C."/>
            <person name="Gunde-Cimerman N."/>
        </authorList>
    </citation>
    <scope>NUCLEOTIDE SEQUENCE [LARGE SCALE GENOMIC DNA]</scope>
    <source>
        <strain evidence="3">EXF-994 / CBS 113033</strain>
    </source>
</reference>
<name>R9A9B4_WALI9</name>
<accession>R9A9B4</accession>
<sequence>MATSSSSASPASPATSINFSLNGSRYEELLKTPKPADLEGVSVSVGDGSAQSAQSTRSTCSLDSPGMLQSPQSIQKDGFPRNPNSPSSPSLTRIRERDLRRNVLRRESGGGGSSGRVSFGLESIETHDAHDAHDAQDAQDRHSNTPTTQNTTLDLDKAFNQPPRTLDSSFDLLANDLHSLCLQPSIDGGEIDDAGDMKGSKESKEPLKPSNQSKVNENDETEIKTESSNKIESRNQINGPPRKPLSTINSIPRRQSAIPSTSTGISTGKSIATAVVRRPSAGSGPVKGAKAASVGGAPLKVAPARAASVKPAQRVPPESYKHTIRPTAQTIRKRQSTANTDKHASTANNTRTSLKPRVTLSSRTSLLPSGTSGTTSTASTASINNTTKTPNEGRRRSIRPPRASIASENSQTRRSSLLPQPSAVRGRPRPL</sequence>
<feature type="compositionally biased region" description="Low complexity" evidence="1">
    <location>
        <begin position="284"/>
        <end position="298"/>
    </location>
</feature>
<dbReference type="RefSeq" id="XP_009270370.1">
    <property type="nucleotide sequence ID" value="XM_009272095.1"/>
</dbReference>
<feature type="region of interest" description="Disordered" evidence="1">
    <location>
        <begin position="183"/>
        <end position="431"/>
    </location>
</feature>
<proteinExistence type="predicted"/>
<feature type="compositionally biased region" description="Low complexity" evidence="1">
    <location>
        <begin position="359"/>
        <end position="389"/>
    </location>
</feature>
<feature type="compositionally biased region" description="Polar residues" evidence="1">
    <location>
        <begin position="408"/>
        <end position="419"/>
    </location>
</feature>
<feature type="compositionally biased region" description="Low complexity" evidence="1">
    <location>
        <begin position="80"/>
        <end position="90"/>
    </location>
</feature>
<feature type="compositionally biased region" description="Basic and acidic residues" evidence="1">
    <location>
        <begin position="124"/>
        <end position="143"/>
    </location>
</feature>
<dbReference type="HOGENOM" id="CLU_636481_0_0_1"/>
<dbReference type="KEGG" id="wic:J056_002830"/>
<dbReference type="AlphaFoldDB" id="R9A9B4"/>
<dbReference type="Proteomes" id="UP000014064">
    <property type="component" value="Unassembled WGS sequence"/>
</dbReference>
<feature type="compositionally biased region" description="Polar residues" evidence="1">
    <location>
        <begin position="49"/>
        <end position="75"/>
    </location>
</feature>
<feature type="compositionally biased region" description="Basic and acidic residues" evidence="1">
    <location>
        <begin position="93"/>
        <end position="108"/>
    </location>
</feature>
<keyword evidence="3" id="KW-1185">Reference proteome</keyword>
<organism evidence="2 3">
    <name type="scientific">Wallemia ichthyophaga (strain EXF-994 / CBS 113033)</name>
    <dbReference type="NCBI Taxonomy" id="1299270"/>
    <lineage>
        <taxon>Eukaryota</taxon>
        <taxon>Fungi</taxon>
        <taxon>Dikarya</taxon>
        <taxon>Basidiomycota</taxon>
        <taxon>Wallemiomycotina</taxon>
        <taxon>Wallemiomycetes</taxon>
        <taxon>Wallemiales</taxon>
        <taxon>Wallemiaceae</taxon>
        <taxon>Wallemia</taxon>
    </lineage>
</organism>
<feature type="compositionally biased region" description="Basic and acidic residues" evidence="1">
    <location>
        <begin position="221"/>
        <end position="233"/>
    </location>
</feature>
<feature type="compositionally biased region" description="Low complexity" evidence="1">
    <location>
        <begin position="256"/>
        <end position="273"/>
    </location>
</feature>
<evidence type="ECO:0000313" key="3">
    <source>
        <dbReference type="Proteomes" id="UP000014064"/>
    </source>
</evidence>